<protein>
    <submittedName>
        <fullName evidence="1">Uncharacterized protein</fullName>
    </submittedName>
</protein>
<gene>
    <name evidence="1" type="ORF">ASZ90_019892</name>
</gene>
<dbReference type="EMBL" id="LNQE01001912">
    <property type="protein sequence ID" value="KUG02725.1"/>
    <property type="molecule type" value="Genomic_DNA"/>
</dbReference>
<accession>A0A0W8E298</accession>
<dbReference type="SUPFAM" id="SSF103481">
    <property type="entry name" value="Multidrug resistance efflux transporter EmrE"/>
    <property type="match status" value="1"/>
</dbReference>
<organism evidence="1">
    <name type="scientific">hydrocarbon metagenome</name>
    <dbReference type="NCBI Taxonomy" id="938273"/>
    <lineage>
        <taxon>unclassified sequences</taxon>
        <taxon>metagenomes</taxon>
        <taxon>ecological metagenomes</taxon>
    </lineage>
</organism>
<dbReference type="AlphaFoldDB" id="A0A0W8E298"/>
<reference evidence="1" key="1">
    <citation type="journal article" date="2015" name="Proc. Natl. Acad. Sci. U.S.A.">
        <title>Networks of energetic and metabolic interactions define dynamics in microbial communities.</title>
        <authorList>
            <person name="Embree M."/>
            <person name="Liu J.K."/>
            <person name="Al-Bassam M.M."/>
            <person name="Zengler K."/>
        </authorList>
    </citation>
    <scope>NUCLEOTIDE SEQUENCE</scope>
</reference>
<comment type="caution">
    <text evidence="1">The sequence shown here is derived from an EMBL/GenBank/DDBJ whole genome shotgun (WGS) entry which is preliminary data.</text>
</comment>
<proteinExistence type="predicted"/>
<evidence type="ECO:0000313" key="1">
    <source>
        <dbReference type="EMBL" id="KUG02725.1"/>
    </source>
</evidence>
<name>A0A0W8E298_9ZZZZ</name>
<dbReference type="InterPro" id="IPR037185">
    <property type="entry name" value="EmrE-like"/>
</dbReference>
<sequence length="48" mass="5060">MVTAIGAWFILGKKLTSMQMAGGALVLLAVFITSVKGKSNYLSSERVA</sequence>